<evidence type="ECO:0000259" key="5">
    <source>
        <dbReference type="Pfam" id="PF04198"/>
    </source>
</evidence>
<dbReference type="PATRIC" id="fig|1122147.4.peg.941"/>
<comment type="caution">
    <text evidence="7">The sequence shown here is derived from an EMBL/GenBank/DDBJ whole genome shotgun (WGS) entry which is preliminary data.</text>
</comment>
<dbReference type="GO" id="GO:0030246">
    <property type="term" value="F:carbohydrate binding"/>
    <property type="evidence" value="ECO:0007669"/>
    <property type="project" value="InterPro"/>
</dbReference>
<dbReference type="GO" id="GO:0003677">
    <property type="term" value="F:DNA binding"/>
    <property type="evidence" value="ECO:0007669"/>
    <property type="project" value="UniProtKB-KW"/>
</dbReference>
<comment type="similarity">
    <text evidence="1">Belongs to the SorC transcriptional regulatory family.</text>
</comment>
<dbReference type="InterPro" id="IPR036390">
    <property type="entry name" value="WH_DNA-bd_sf"/>
</dbReference>
<proteinExistence type="inferred from homology"/>
<organism evidence="7 8">
    <name type="scientific">Schleiferilactobacillus harbinensis DSM 16991</name>
    <dbReference type="NCBI Taxonomy" id="1122147"/>
    <lineage>
        <taxon>Bacteria</taxon>
        <taxon>Bacillati</taxon>
        <taxon>Bacillota</taxon>
        <taxon>Bacilli</taxon>
        <taxon>Lactobacillales</taxon>
        <taxon>Lactobacillaceae</taxon>
        <taxon>Schleiferilactobacillus</taxon>
    </lineage>
</organism>
<dbReference type="Gene3D" id="1.10.10.10">
    <property type="entry name" value="Winged helix-like DNA-binding domain superfamily/Winged helix DNA-binding domain"/>
    <property type="match status" value="1"/>
</dbReference>
<feature type="domain" description="Sugar-binding" evidence="5">
    <location>
        <begin position="93"/>
        <end position="341"/>
    </location>
</feature>
<dbReference type="AlphaFoldDB" id="A0A0R1XQM9"/>
<feature type="domain" description="CggR N-terminal DNA binding" evidence="6">
    <location>
        <begin position="18"/>
        <end position="88"/>
    </location>
</feature>
<evidence type="ECO:0000256" key="3">
    <source>
        <dbReference type="ARBA" id="ARBA00023125"/>
    </source>
</evidence>
<dbReference type="InterPro" id="IPR051054">
    <property type="entry name" value="SorC_transcr_regulators"/>
</dbReference>
<evidence type="ECO:0000313" key="8">
    <source>
        <dbReference type="Proteomes" id="UP000050949"/>
    </source>
</evidence>
<dbReference type="PANTHER" id="PTHR34294:SF5">
    <property type="entry name" value="CENTRAL GLYCOLYTIC GENES REGULATOR"/>
    <property type="match status" value="1"/>
</dbReference>
<dbReference type="EMBL" id="AZFW01000016">
    <property type="protein sequence ID" value="KRM29334.1"/>
    <property type="molecule type" value="Genomic_DNA"/>
</dbReference>
<reference evidence="7 8" key="1">
    <citation type="journal article" date="2015" name="Genome Announc.">
        <title>Expanding the biotechnology potential of lactobacilli through comparative genomics of 213 strains and associated genera.</title>
        <authorList>
            <person name="Sun Z."/>
            <person name="Harris H.M."/>
            <person name="McCann A."/>
            <person name="Guo C."/>
            <person name="Argimon S."/>
            <person name="Zhang W."/>
            <person name="Yang X."/>
            <person name="Jeffery I.B."/>
            <person name="Cooney J.C."/>
            <person name="Kagawa T.F."/>
            <person name="Liu W."/>
            <person name="Song Y."/>
            <person name="Salvetti E."/>
            <person name="Wrobel A."/>
            <person name="Rasinkangas P."/>
            <person name="Parkhill J."/>
            <person name="Rea M.C."/>
            <person name="O'Sullivan O."/>
            <person name="Ritari J."/>
            <person name="Douillard F.P."/>
            <person name="Paul Ross R."/>
            <person name="Yang R."/>
            <person name="Briner A.E."/>
            <person name="Felis G.E."/>
            <person name="de Vos W.M."/>
            <person name="Barrangou R."/>
            <person name="Klaenhammer T.R."/>
            <person name="Caufield P.W."/>
            <person name="Cui Y."/>
            <person name="Zhang H."/>
            <person name="O'Toole P.W."/>
        </authorList>
    </citation>
    <scope>NUCLEOTIDE SEQUENCE [LARGE SCALE GENOMIC DNA]</scope>
    <source>
        <strain evidence="7 8">DSM 16991</strain>
    </source>
</reference>
<protein>
    <submittedName>
        <fullName evidence="7">Glycolyticproteinregulator</fullName>
    </submittedName>
</protein>
<keyword evidence="3" id="KW-0238">DNA-binding</keyword>
<dbReference type="InterPro" id="IPR036388">
    <property type="entry name" value="WH-like_DNA-bd_sf"/>
</dbReference>
<evidence type="ECO:0000256" key="4">
    <source>
        <dbReference type="ARBA" id="ARBA00023163"/>
    </source>
</evidence>
<accession>A0A0R1XQM9</accession>
<dbReference type="Gene3D" id="3.40.50.1360">
    <property type="match status" value="1"/>
</dbReference>
<dbReference type="Pfam" id="PF21715">
    <property type="entry name" value="CggR_N"/>
    <property type="match status" value="1"/>
</dbReference>
<dbReference type="InterPro" id="IPR037171">
    <property type="entry name" value="NagB/RpiA_transferase-like"/>
</dbReference>
<name>A0A0R1XQM9_9LACO</name>
<sequence>MHEELGWIEALAPDFLSVLRQRYQVLRMISWASPIGRRTLAAELDVSERVLRTETDFLRRQRLIDSTSAGMVITTHGREVLQGLENFMNQLVGIHDVENQLAHVLGVDHVMIVSGNCDTQPKILDEMGALVNQTLNALLPDGRNVVAVMGGNTMGHVATALSRRLGQNRQLMFVPARGGIGERVDIQANTICAEMARSTGGEHRALYLPDNVSADVYEPLLKEPSVRRVLDLIGHATAVVHSVGDALVMAKRREMDAATIQLLQKDQAVGEAFGYFFDEAGQVVYKVPRIGLQVSDLQKIPYVVCIAGGASKGKAIKAYMHSAPEHTWLITDEGAAKVILNGATL</sequence>
<keyword evidence="2" id="KW-0805">Transcription regulation</keyword>
<dbReference type="Pfam" id="PF04198">
    <property type="entry name" value="Sugar-bind"/>
    <property type="match status" value="1"/>
</dbReference>
<dbReference type="InterPro" id="IPR048715">
    <property type="entry name" value="CggR_N"/>
</dbReference>
<evidence type="ECO:0000313" key="7">
    <source>
        <dbReference type="EMBL" id="KRM29334.1"/>
    </source>
</evidence>
<dbReference type="OrthoDB" id="9793820at2"/>
<dbReference type="SUPFAM" id="SSF100950">
    <property type="entry name" value="NagB/RpiA/CoA transferase-like"/>
    <property type="match status" value="1"/>
</dbReference>
<dbReference type="SUPFAM" id="SSF46785">
    <property type="entry name" value="Winged helix' DNA-binding domain"/>
    <property type="match status" value="1"/>
</dbReference>
<keyword evidence="4" id="KW-0804">Transcription</keyword>
<dbReference type="RefSeq" id="WP_027827508.1">
    <property type="nucleotide sequence ID" value="NZ_AUEH01000002.1"/>
</dbReference>
<dbReference type="eggNOG" id="COG2390">
    <property type="taxonomic scope" value="Bacteria"/>
</dbReference>
<gene>
    <name evidence="7" type="ORF">FC91_GL000914</name>
</gene>
<dbReference type="Proteomes" id="UP000050949">
    <property type="component" value="Unassembled WGS sequence"/>
</dbReference>
<dbReference type="InterPro" id="IPR007324">
    <property type="entry name" value="Sugar-bd_dom_put"/>
</dbReference>
<dbReference type="PANTHER" id="PTHR34294">
    <property type="entry name" value="TRANSCRIPTIONAL REGULATOR-RELATED"/>
    <property type="match status" value="1"/>
</dbReference>
<evidence type="ECO:0000259" key="6">
    <source>
        <dbReference type="Pfam" id="PF21715"/>
    </source>
</evidence>
<evidence type="ECO:0000256" key="1">
    <source>
        <dbReference type="ARBA" id="ARBA00010466"/>
    </source>
</evidence>
<evidence type="ECO:0000256" key="2">
    <source>
        <dbReference type="ARBA" id="ARBA00023015"/>
    </source>
</evidence>